<dbReference type="SUPFAM" id="SSF53335">
    <property type="entry name" value="S-adenosyl-L-methionine-dependent methyltransferases"/>
    <property type="match status" value="1"/>
</dbReference>
<dbReference type="AlphaFoldDB" id="A0A9Q0FSM8"/>
<sequence length="266" mass="30325">MAELFIKQAVQYAKTRPTYPPQLFQFIASKTPNHELVWDVGTGSGQAAQSLAGLYKNVIATDTSLKQLEFAPKLQNIKYQQTSPVMSMQELQETISPESSVDLVTIAQALHWFDFPTFYPQAKWVLKKPNGVIAAWCYTIPQVNPSVDSVFHPFYTLDSAPYWDPVRKLVDQEYRSIDFPFEPVEGEEDTGPFRFVTERRMDLEGFFTYIRSWSAYQTAREKGVELLSEDVVGNFKRAWDEDGGGDEEKVVKFPVYLRIGRVGGNP</sequence>
<accession>A0A9Q0FSM8</accession>
<name>A0A9Q0FSM8_9ROSI</name>
<keyword evidence="3" id="KW-1185">Reference proteome</keyword>
<organism evidence="2 3">
    <name type="scientific">Turnera subulata</name>
    <dbReference type="NCBI Taxonomy" id="218843"/>
    <lineage>
        <taxon>Eukaryota</taxon>
        <taxon>Viridiplantae</taxon>
        <taxon>Streptophyta</taxon>
        <taxon>Embryophyta</taxon>
        <taxon>Tracheophyta</taxon>
        <taxon>Spermatophyta</taxon>
        <taxon>Magnoliopsida</taxon>
        <taxon>eudicotyledons</taxon>
        <taxon>Gunneridae</taxon>
        <taxon>Pentapetalae</taxon>
        <taxon>rosids</taxon>
        <taxon>fabids</taxon>
        <taxon>Malpighiales</taxon>
        <taxon>Passifloraceae</taxon>
        <taxon>Turnera</taxon>
    </lineage>
</organism>
<feature type="domain" description="Methyltransferase type 11" evidence="1">
    <location>
        <begin position="39"/>
        <end position="133"/>
    </location>
</feature>
<proteinExistence type="predicted"/>
<reference evidence="2" key="1">
    <citation type="submission" date="2022-02" db="EMBL/GenBank/DDBJ databases">
        <authorList>
            <person name="Henning P.M."/>
            <person name="McCubbin A.G."/>
            <person name="Shore J.S."/>
        </authorList>
    </citation>
    <scope>NUCLEOTIDE SEQUENCE</scope>
    <source>
        <strain evidence="2">F60SS</strain>
        <tissue evidence="2">Leaves</tissue>
    </source>
</reference>
<evidence type="ECO:0000313" key="3">
    <source>
        <dbReference type="Proteomes" id="UP001141552"/>
    </source>
</evidence>
<reference evidence="2" key="2">
    <citation type="journal article" date="2023" name="Plants (Basel)">
        <title>Annotation of the Turnera subulata (Passifloraceae) Draft Genome Reveals the S-Locus Evolved after the Divergence of Turneroideae from Passifloroideae in a Stepwise Manner.</title>
        <authorList>
            <person name="Henning P.M."/>
            <person name="Roalson E.H."/>
            <person name="Mir W."/>
            <person name="McCubbin A.G."/>
            <person name="Shore J.S."/>
        </authorList>
    </citation>
    <scope>NUCLEOTIDE SEQUENCE</scope>
    <source>
        <strain evidence="2">F60SS</strain>
    </source>
</reference>
<dbReference type="InterPro" id="IPR029063">
    <property type="entry name" value="SAM-dependent_MTases_sf"/>
</dbReference>
<dbReference type="Gene3D" id="3.40.50.150">
    <property type="entry name" value="Vaccinia Virus protein VP39"/>
    <property type="match status" value="1"/>
</dbReference>
<dbReference type="InterPro" id="IPR013216">
    <property type="entry name" value="Methyltransf_11"/>
</dbReference>
<comment type="caution">
    <text evidence="2">The sequence shown here is derived from an EMBL/GenBank/DDBJ whole genome shotgun (WGS) entry which is preliminary data.</text>
</comment>
<dbReference type="EMBL" id="JAKUCV010004227">
    <property type="protein sequence ID" value="KAJ4836109.1"/>
    <property type="molecule type" value="Genomic_DNA"/>
</dbReference>
<dbReference type="OrthoDB" id="10027013at2759"/>
<protein>
    <recommendedName>
        <fullName evidence="1">Methyltransferase type 11 domain-containing protein</fullName>
    </recommendedName>
</protein>
<evidence type="ECO:0000313" key="2">
    <source>
        <dbReference type="EMBL" id="KAJ4836109.1"/>
    </source>
</evidence>
<dbReference type="GO" id="GO:0008757">
    <property type="term" value="F:S-adenosylmethionine-dependent methyltransferase activity"/>
    <property type="evidence" value="ECO:0007669"/>
    <property type="project" value="InterPro"/>
</dbReference>
<evidence type="ECO:0000259" key="1">
    <source>
        <dbReference type="Pfam" id="PF08241"/>
    </source>
</evidence>
<dbReference type="PANTHER" id="PTHR45180">
    <property type="entry name" value="OS01G0307686 PROTEIN"/>
    <property type="match status" value="1"/>
</dbReference>
<dbReference type="CDD" id="cd02440">
    <property type="entry name" value="AdoMet_MTases"/>
    <property type="match status" value="1"/>
</dbReference>
<dbReference type="Pfam" id="PF08241">
    <property type="entry name" value="Methyltransf_11"/>
    <property type="match status" value="1"/>
</dbReference>
<dbReference type="PANTHER" id="PTHR45180:SF1">
    <property type="entry name" value="OS01G0307686 PROTEIN"/>
    <property type="match status" value="1"/>
</dbReference>
<gene>
    <name evidence="2" type="ORF">Tsubulata_004213</name>
</gene>
<dbReference type="Proteomes" id="UP001141552">
    <property type="component" value="Unassembled WGS sequence"/>
</dbReference>